<feature type="compositionally biased region" description="Polar residues" evidence="1">
    <location>
        <begin position="35"/>
        <end position="45"/>
    </location>
</feature>
<dbReference type="RefSeq" id="WP_095238308.1">
    <property type="nucleotide sequence ID" value="NZ_JAWVNV010000001.1"/>
</dbReference>
<protein>
    <submittedName>
        <fullName evidence="2">Uncharacterized protein</fullName>
    </submittedName>
</protein>
<feature type="compositionally biased region" description="Basic and acidic residues" evidence="1">
    <location>
        <begin position="1"/>
        <end position="15"/>
    </location>
</feature>
<organism evidence="2 3">
    <name type="scientific">Shouchella clausii</name>
    <name type="common">Alkalihalobacillus clausii</name>
    <dbReference type="NCBI Taxonomy" id="79880"/>
    <lineage>
        <taxon>Bacteria</taxon>
        <taxon>Bacillati</taxon>
        <taxon>Bacillota</taxon>
        <taxon>Bacilli</taxon>
        <taxon>Bacillales</taxon>
        <taxon>Bacillaceae</taxon>
        <taxon>Shouchella</taxon>
    </lineage>
</organism>
<dbReference type="EMBL" id="NPBS01000032">
    <property type="protein sequence ID" value="PAF26693.1"/>
    <property type="molecule type" value="Genomic_DNA"/>
</dbReference>
<evidence type="ECO:0000313" key="3">
    <source>
        <dbReference type="Proteomes" id="UP000216133"/>
    </source>
</evidence>
<dbReference type="Proteomes" id="UP000216133">
    <property type="component" value="Unassembled WGS sequence"/>
</dbReference>
<feature type="compositionally biased region" description="Basic and acidic residues" evidence="1">
    <location>
        <begin position="24"/>
        <end position="33"/>
    </location>
</feature>
<name>A0A268S2C3_SHOCL</name>
<evidence type="ECO:0000256" key="1">
    <source>
        <dbReference type="SAM" id="MobiDB-lite"/>
    </source>
</evidence>
<accession>A0A268S2C3</accession>
<sequence>MSNEPSRESARKKAGEGASSKQASGDHHREHPTNRHSTSIRLNDNKALTSNEAVAKLEALCTLLRDTEGYYVLDIKVTETEVVG</sequence>
<proteinExistence type="predicted"/>
<reference evidence="2 3" key="1">
    <citation type="submission" date="2017-07" db="EMBL/GenBank/DDBJ databases">
        <title>Isolation and whole genome analysis of endospore-forming bacteria from heroin.</title>
        <authorList>
            <person name="Kalinowski J."/>
            <person name="Ahrens B."/>
            <person name="Al-Dilaimi A."/>
            <person name="Winkler A."/>
            <person name="Wibberg D."/>
            <person name="Schleenbecker U."/>
            <person name="Ruckert C."/>
            <person name="Wolfel R."/>
            <person name="Grass G."/>
        </authorList>
    </citation>
    <scope>NUCLEOTIDE SEQUENCE [LARGE SCALE GENOMIC DNA]</scope>
    <source>
        <strain evidence="2 3">7523-2</strain>
    </source>
</reference>
<gene>
    <name evidence="2" type="ORF">CHH61_07445</name>
</gene>
<evidence type="ECO:0000313" key="2">
    <source>
        <dbReference type="EMBL" id="PAF26693.1"/>
    </source>
</evidence>
<feature type="region of interest" description="Disordered" evidence="1">
    <location>
        <begin position="1"/>
        <end position="45"/>
    </location>
</feature>
<comment type="caution">
    <text evidence="2">The sequence shown here is derived from an EMBL/GenBank/DDBJ whole genome shotgun (WGS) entry which is preliminary data.</text>
</comment>
<dbReference type="AlphaFoldDB" id="A0A268S2C3"/>